<reference evidence="1" key="2">
    <citation type="submission" date="2015-06" db="UniProtKB">
        <authorList>
            <consortium name="EnsemblProtists"/>
        </authorList>
    </citation>
    <scope>IDENTIFICATION</scope>
    <source>
        <strain evidence="1">Emoy2</strain>
    </source>
</reference>
<dbReference type="HOGENOM" id="CLU_1457131_0_0_1"/>
<organism evidence="1 2">
    <name type="scientific">Hyaloperonospora arabidopsidis (strain Emoy2)</name>
    <name type="common">Downy mildew agent</name>
    <name type="synonym">Peronospora arabidopsidis</name>
    <dbReference type="NCBI Taxonomy" id="559515"/>
    <lineage>
        <taxon>Eukaryota</taxon>
        <taxon>Sar</taxon>
        <taxon>Stramenopiles</taxon>
        <taxon>Oomycota</taxon>
        <taxon>Peronosporomycetes</taxon>
        <taxon>Peronosporales</taxon>
        <taxon>Peronosporaceae</taxon>
        <taxon>Hyaloperonospora</taxon>
    </lineage>
</organism>
<dbReference type="EMBL" id="JH597989">
    <property type="status" value="NOT_ANNOTATED_CDS"/>
    <property type="molecule type" value="Genomic_DNA"/>
</dbReference>
<sequence>MQVSLTRSCVHSAFRALGLGVQVEPLHNFKKTSFSSSTDRKQLIPSGSVDVSSNCVCDPLLFVQPLDNVQVTSKNGTFKDEYRVSRKATVEEKLKNVQVAEPCCTCIQTIETQCSIQISTVPMVYNPLYNSPLVVDCRCLQCIDKNNVKALVQPLDNLQATKRCCFVGHVLGMLKSNCYATFEPLY</sequence>
<keyword evidence="2" id="KW-1185">Reference proteome</keyword>
<name>M4B8F8_HYAAE</name>
<dbReference type="InParanoid" id="M4B8F8"/>
<accession>M4B8F8</accession>
<dbReference type="VEuPathDB" id="FungiDB:HpaG802564"/>
<dbReference type="AlphaFoldDB" id="M4B8F8"/>
<evidence type="ECO:0000313" key="1">
    <source>
        <dbReference type="EnsemblProtists" id="HpaP802564"/>
    </source>
</evidence>
<protein>
    <submittedName>
        <fullName evidence="1">Uncharacterized protein</fullName>
    </submittedName>
</protein>
<proteinExistence type="predicted"/>
<dbReference type="Proteomes" id="UP000011713">
    <property type="component" value="Unassembled WGS sequence"/>
</dbReference>
<dbReference type="EnsemblProtists" id="HpaT802564">
    <property type="protein sequence ID" value="HpaP802564"/>
    <property type="gene ID" value="HpaG802564"/>
</dbReference>
<reference evidence="2" key="1">
    <citation type="journal article" date="2010" name="Science">
        <title>Signatures of adaptation to obligate biotrophy in the Hyaloperonospora arabidopsidis genome.</title>
        <authorList>
            <person name="Baxter L."/>
            <person name="Tripathy S."/>
            <person name="Ishaque N."/>
            <person name="Boot N."/>
            <person name="Cabral A."/>
            <person name="Kemen E."/>
            <person name="Thines M."/>
            <person name="Ah-Fong A."/>
            <person name="Anderson R."/>
            <person name="Badejoko W."/>
            <person name="Bittner-Eddy P."/>
            <person name="Boore J.L."/>
            <person name="Chibucos M.C."/>
            <person name="Coates M."/>
            <person name="Dehal P."/>
            <person name="Delehaunty K."/>
            <person name="Dong S."/>
            <person name="Downton P."/>
            <person name="Dumas B."/>
            <person name="Fabro G."/>
            <person name="Fronick C."/>
            <person name="Fuerstenberg S.I."/>
            <person name="Fulton L."/>
            <person name="Gaulin E."/>
            <person name="Govers F."/>
            <person name="Hughes L."/>
            <person name="Humphray S."/>
            <person name="Jiang R.H."/>
            <person name="Judelson H."/>
            <person name="Kamoun S."/>
            <person name="Kyung K."/>
            <person name="Meijer H."/>
            <person name="Minx P."/>
            <person name="Morris P."/>
            <person name="Nelson J."/>
            <person name="Phuntumart V."/>
            <person name="Qutob D."/>
            <person name="Rehmany A."/>
            <person name="Rougon-Cardoso A."/>
            <person name="Ryden P."/>
            <person name="Torto-Alalibo T."/>
            <person name="Studholme D."/>
            <person name="Wang Y."/>
            <person name="Win J."/>
            <person name="Wood J."/>
            <person name="Clifton S.W."/>
            <person name="Rogers J."/>
            <person name="Van den Ackerveken G."/>
            <person name="Jones J.D."/>
            <person name="McDowell J.M."/>
            <person name="Beynon J."/>
            <person name="Tyler B.M."/>
        </authorList>
    </citation>
    <scope>NUCLEOTIDE SEQUENCE [LARGE SCALE GENOMIC DNA]</scope>
    <source>
        <strain evidence="2">Emoy2</strain>
    </source>
</reference>
<evidence type="ECO:0000313" key="2">
    <source>
        <dbReference type="Proteomes" id="UP000011713"/>
    </source>
</evidence>